<dbReference type="AlphaFoldDB" id="A0A6N8IE06"/>
<accession>A0A6N8IE06</accession>
<gene>
    <name evidence="1" type="ORF">GO738_01275</name>
</gene>
<proteinExistence type="predicted"/>
<organism evidence="1 2">
    <name type="scientific">Gordonibacter urolithinfaciens</name>
    <dbReference type="NCBI Taxonomy" id="1335613"/>
    <lineage>
        <taxon>Bacteria</taxon>
        <taxon>Bacillati</taxon>
        <taxon>Actinomycetota</taxon>
        <taxon>Coriobacteriia</taxon>
        <taxon>Eggerthellales</taxon>
        <taxon>Eggerthellaceae</taxon>
        <taxon>Gordonibacter</taxon>
    </lineage>
</organism>
<name>A0A6N8IE06_9ACTN</name>
<evidence type="ECO:0000313" key="1">
    <source>
        <dbReference type="EMBL" id="MVN13997.1"/>
    </source>
</evidence>
<evidence type="ECO:0000313" key="2">
    <source>
        <dbReference type="Proteomes" id="UP000468327"/>
    </source>
</evidence>
<comment type="caution">
    <text evidence="1">The sequence shown here is derived from an EMBL/GenBank/DDBJ whole genome shotgun (WGS) entry which is preliminary data.</text>
</comment>
<dbReference type="Proteomes" id="UP000468327">
    <property type="component" value="Unassembled WGS sequence"/>
</dbReference>
<sequence length="82" mass="9456">MDFRIELESYLELGPEDVYALPCKEARMVRNLCIYPDCPEKYDEPVFEVTLNSLEDLTALVAEVACPVEIYEGTITIKDRCY</sequence>
<protein>
    <submittedName>
        <fullName evidence="1">Uncharacterized protein</fullName>
    </submittedName>
</protein>
<dbReference type="RefSeq" id="WP_157005211.1">
    <property type="nucleotide sequence ID" value="NZ_WPOC01000002.1"/>
</dbReference>
<reference evidence="1 2" key="1">
    <citation type="submission" date="2019-11" db="EMBL/GenBank/DDBJ databases">
        <title>Whole genome shotgun sequencing (WGS) data from Adlercreutzia equolifaciens ResAG-91, Eggerthella lenta MRI-F36, MRI-F37, MRI-F40, ResAG-49, ResAG-88, ResAG-121, ResAG-145, and Gordonibacter sp. ResAG-5, ResAG-26, ResAG-43, ResAG-50, ResAG-59.</title>
        <authorList>
            <person name="Stoll D.A."/>
            <person name="Danylec N."/>
            <person name="Franz C.M.A.P."/>
            <person name="Huch M."/>
        </authorList>
    </citation>
    <scope>NUCLEOTIDE SEQUENCE [LARGE SCALE GENOMIC DNA]</scope>
    <source>
        <strain evidence="1 2">ResAG-59</strain>
    </source>
</reference>
<keyword evidence="2" id="KW-1185">Reference proteome</keyword>
<dbReference type="EMBL" id="WPOC01000002">
    <property type="protein sequence ID" value="MVN13997.1"/>
    <property type="molecule type" value="Genomic_DNA"/>
</dbReference>